<name>B6JJI7_AFIC5</name>
<evidence type="ECO:0008006" key="4">
    <source>
        <dbReference type="Google" id="ProtNLM"/>
    </source>
</evidence>
<keyword evidence="3" id="KW-1185">Reference proteome</keyword>
<dbReference type="AlphaFoldDB" id="B6JJI7"/>
<dbReference type="EMBL" id="CP002826">
    <property type="protein sequence ID" value="AEI05379.1"/>
    <property type="molecule type" value="Genomic_DNA"/>
</dbReference>
<evidence type="ECO:0000313" key="3">
    <source>
        <dbReference type="Proteomes" id="UP000007730"/>
    </source>
</evidence>
<dbReference type="STRING" id="504832.OCA5_c06560"/>
<dbReference type="InterPro" id="IPR036520">
    <property type="entry name" value="UPF0759_sf"/>
</dbReference>
<dbReference type="Gene3D" id="3.20.20.410">
    <property type="entry name" value="Protein of unknown function UPF0759"/>
    <property type="match status" value="1"/>
</dbReference>
<feature type="region of interest" description="Disordered" evidence="1">
    <location>
        <begin position="238"/>
        <end position="259"/>
    </location>
</feature>
<dbReference type="eggNOG" id="COG1801">
    <property type="taxonomic scope" value="Bacteria"/>
</dbReference>
<dbReference type="PATRIC" id="fig|504832.7.peg.686"/>
<dbReference type="KEGG" id="oca:OCAR_7478"/>
<dbReference type="HOGENOM" id="CLU_046519_1_1_5"/>
<dbReference type="PANTHER" id="PTHR30348">
    <property type="entry name" value="UNCHARACTERIZED PROTEIN YECE"/>
    <property type="match status" value="1"/>
</dbReference>
<dbReference type="OrthoDB" id="9780310at2"/>
<proteinExistence type="predicted"/>
<dbReference type="SUPFAM" id="SSF117396">
    <property type="entry name" value="TM1631-like"/>
    <property type="match status" value="1"/>
</dbReference>
<dbReference type="Pfam" id="PF01904">
    <property type="entry name" value="DUF72"/>
    <property type="match status" value="1"/>
</dbReference>
<reference evidence="2 3" key="1">
    <citation type="journal article" date="2011" name="J. Bacteriol.">
        <title>Complete genome sequences of the chemolithoautotrophic Oligotropha carboxidovorans strains OM4 and OM5.</title>
        <authorList>
            <person name="Volland S."/>
            <person name="Rachinger M."/>
            <person name="Strittmatter A."/>
            <person name="Daniel R."/>
            <person name="Gottschalk G."/>
            <person name="Meyer O."/>
        </authorList>
    </citation>
    <scope>NUCLEOTIDE SEQUENCE [LARGE SCALE GENOMIC DNA]</scope>
    <source>
        <strain evidence="3">ATCC 49405 / DSM 1227 / KCTC 32145 / OM5</strain>
    </source>
</reference>
<gene>
    <name evidence="2" type="ordered locus">OCA5_c06560</name>
</gene>
<protein>
    <recommendedName>
        <fullName evidence="4">DUF72 domain-containing protein</fullName>
    </recommendedName>
</protein>
<dbReference type="KEGG" id="ocg:OCA5_c06560"/>
<evidence type="ECO:0000256" key="1">
    <source>
        <dbReference type="SAM" id="MobiDB-lite"/>
    </source>
</evidence>
<sequence length="259" mass="29600">MLDRRKSGRVLIGTSGWHYASWRGPFFPTGLMLKHQLQFYASQFETVELNGVFYRMPTEQAVEGWRDQTSNNFVFAWKASKYITHWKRLSEQSANSLALMEQRIALLGSKAGPVLFQLPPNFSADADRLKRFLRGLSRRHRCVFEFRHPSWYSAETFKILARHNVALCISDHHDAPSPWEQTADFVYLRGHGPGGRYRGHYSAATLTTWAERIAAWRASGSDVFVYFDNDQKSAAPLDAAKLRASSDEASAAPRRTARR</sequence>
<evidence type="ECO:0000313" key="2">
    <source>
        <dbReference type="EMBL" id="AEI05379.1"/>
    </source>
</evidence>
<dbReference type="Proteomes" id="UP000007730">
    <property type="component" value="Chromosome"/>
</dbReference>
<dbReference type="InterPro" id="IPR002763">
    <property type="entry name" value="DUF72"/>
</dbReference>
<organism evidence="2 3">
    <name type="scientific">Afipia carboxidovorans (strain ATCC 49405 / DSM 1227 / KCTC 32145 / OM5)</name>
    <name type="common">Oligotropha carboxidovorans</name>
    <dbReference type="NCBI Taxonomy" id="504832"/>
    <lineage>
        <taxon>Bacteria</taxon>
        <taxon>Pseudomonadati</taxon>
        <taxon>Pseudomonadota</taxon>
        <taxon>Alphaproteobacteria</taxon>
        <taxon>Hyphomicrobiales</taxon>
        <taxon>Nitrobacteraceae</taxon>
        <taxon>Afipia</taxon>
    </lineage>
</organism>
<dbReference type="PANTHER" id="PTHR30348:SF4">
    <property type="entry name" value="DUF72 DOMAIN-CONTAINING PROTEIN"/>
    <property type="match status" value="1"/>
</dbReference>
<dbReference type="RefSeq" id="WP_012564605.1">
    <property type="nucleotide sequence ID" value="NC_011386.1"/>
</dbReference>
<accession>B6JJI7</accession>